<reference evidence="6" key="6">
    <citation type="journal article" date="2019" name="Int. J. Syst. Evol. Microbiol.">
        <title>The Global Catalogue of Microorganisms (GCM) 10K type strain sequencing project: providing services to taxonomists for standard genome sequencing and annotation.</title>
        <authorList>
            <consortium name="The Broad Institute Genomics Platform"/>
            <consortium name="The Broad Institute Genome Sequencing Center for Infectious Disease"/>
            <person name="Wu L."/>
            <person name="Ma J."/>
        </authorList>
    </citation>
    <scope>NUCLEOTIDE SEQUENCE [LARGE SCALE GENOMIC DNA]</scope>
    <source>
        <strain evidence="6">KCTC 5701</strain>
    </source>
</reference>
<dbReference type="SMART" id="SM00823">
    <property type="entry name" value="PKS_PP"/>
    <property type="match status" value="1"/>
</dbReference>
<feature type="domain" description="Carrier" evidence="3">
    <location>
        <begin position="4"/>
        <end position="82"/>
    </location>
</feature>
<dbReference type="EMBL" id="JBHSOE010000015">
    <property type="protein sequence ID" value="MFC5656160.1"/>
    <property type="molecule type" value="Genomic_DNA"/>
</dbReference>
<dbReference type="KEGG" id="ag:CAA12019"/>
<gene>
    <name evidence="4" type="primary">snoa3</name>
    <name evidence="5" type="ORF">ACFP3J_11765</name>
</gene>
<dbReference type="EMBL" id="AJ224512">
    <property type="protein sequence ID" value="CAA12019.1"/>
    <property type="molecule type" value="Genomic_DNA"/>
</dbReference>
<protein>
    <submittedName>
        <fullName evidence="5">Acyl carrier protein</fullName>
    </submittedName>
    <submittedName>
        <fullName evidence="4">Snoa3</fullName>
    </submittedName>
</protein>
<keyword evidence="1" id="KW-0596">Phosphopantetheine</keyword>
<evidence type="ECO:0000313" key="5">
    <source>
        <dbReference type="EMBL" id="MFC5656160.1"/>
    </source>
</evidence>
<dbReference type="Proteomes" id="UP001596065">
    <property type="component" value="Unassembled WGS sequence"/>
</dbReference>
<reference evidence="5" key="7">
    <citation type="submission" date="2024-09" db="EMBL/GenBank/DDBJ databases">
        <authorList>
            <person name="Sun Q."/>
            <person name="Mori K."/>
        </authorList>
    </citation>
    <scope>NUCLEOTIDE SEQUENCE</scope>
    <source>
        <strain evidence="5">CGMCC 4.1442</strain>
    </source>
</reference>
<dbReference type="GO" id="GO:0032259">
    <property type="term" value="P:methylation"/>
    <property type="evidence" value="ECO:0007669"/>
    <property type="project" value="UniProtKB-KW"/>
</dbReference>
<dbReference type="PROSITE" id="PS00012">
    <property type="entry name" value="PHOSPHOPANTETHEINE"/>
    <property type="match status" value="1"/>
</dbReference>
<evidence type="ECO:0000313" key="4">
    <source>
        <dbReference type="EMBL" id="CAA12019.1"/>
    </source>
</evidence>
<keyword evidence="2" id="KW-0597">Phosphoprotein</keyword>
<keyword evidence="4" id="KW-0489">Methyltransferase</keyword>
<dbReference type="GO" id="GO:0017000">
    <property type="term" value="P:antibiotic biosynthetic process"/>
    <property type="evidence" value="ECO:0007669"/>
    <property type="project" value="UniProtKB-ARBA"/>
</dbReference>
<dbReference type="Pfam" id="PF00550">
    <property type="entry name" value="PP-binding"/>
    <property type="match status" value="1"/>
</dbReference>
<organism evidence="4">
    <name type="scientific">Streptomyces nogalater</name>
    <dbReference type="NCBI Taxonomy" id="38314"/>
    <lineage>
        <taxon>Bacteria</taxon>
        <taxon>Bacillati</taxon>
        <taxon>Actinomycetota</taxon>
        <taxon>Actinomycetes</taxon>
        <taxon>Kitasatosporales</taxon>
        <taxon>Streptomycetaceae</taxon>
        <taxon>Streptomyces</taxon>
    </lineage>
</organism>
<keyword evidence="6" id="KW-1185">Reference proteome</keyword>
<accession>Q54497</accession>
<dbReference type="InterPro" id="IPR036736">
    <property type="entry name" value="ACP-like_sf"/>
</dbReference>
<reference evidence="4" key="1">
    <citation type="journal article" date="1996" name="Microbiology">
        <title>Production of hybrid anthracycline antibiotics by heterologous expression of Streptomyces nogalater nogalamycin biosynthesis genes.</title>
        <authorList>
            <person name="Ylihonko K."/>
            <person name="Hakala J."/>
            <person name="Kunnari T."/>
            <person name="Mantsala P."/>
        </authorList>
    </citation>
    <scope>NUCLEOTIDE SEQUENCE</scope>
    <source>
        <strain evidence="4">ATCC 27451</strain>
    </source>
</reference>
<dbReference type="InterPro" id="IPR009081">
    <property type="entry name" value="PP-bd_ACP"/>
</dbReference>
<evidence type="ECO:0000313" key="6">
    <source>
        <dbReference type="Proteomes" id="UP001596065"/>
    </source>
</evidence>
<dbReference type="GO" id="GO:0031177">
    <property type="term" value="F:phosphopantetheine binding"/>
    <property type="evidence" value="ECO:0007669"/>
    <property type="project" value="InterPro"/>
</dbReference>
<reference evidence="4" key="2">
    <citation type="journal article" date="1996" name="Mol. Gen. Genet.">
        <title>A gene cluster involved in nogalamycin biosynthesis from Streptomyces nogalater: sequence analysis and complementation of early-block mutations in the anthracycline pathway.</title>
        <authorList>
            <person name="Ylihonko K."/>
            <person name="Tuikkanen J."/>
            <person name="Jussila S."/>
            <person name="Cong L."/>
            <person name="Mantsala P."/>
        </authorList>
    </citation>
    <scope>NUCLEOTIDE SEQUENCE</scope>
    <source>
        <strain evidence="4">ATCC 27451</strain>
    </source>
</reference>
<dbReference type="InterPro" id="IPR020806">
    <property type="entry name" value="PKS_PP-bd"/>
</dbReference>
<proteinExistence type="predicted"/>
<dbReference type="PIR" id="S69230">
    <property type="entry name" value="S69230"/>
</dbReference>
<evidence type="ECO:0000256" key="1">
    <source>
        <dbReference type="ARBA" id="ARBA00022450"/>
    </source>
</evidence>
<dbReference type="PROSITE" id="PS50075">
    <property type="entry name" value="CARRIER"/>
    <property type="match status" value="1"/>
</dbReference>
<keyword evidence="4" id="KW-0808">Transferase</keyword>
<reference evidence="5" key="5">
    <citation type="journal article" date="2014" name="Int. J. Syst. Evol. Microbiol.">
        <title>Complete genome of a new Firmicutes species belonging to the dominant human colonic microbiota ('Ruminococcus bicirculans') reveals two chromosomes and a selective capacity to utilize plant glucans.</title>
        <authorList>
            <consortium name="NISC Comparative Sequencing Program"/>
            <person name="Wegmann U."/>
            <person name="Louis P."/>
            <person name="Goesmann A."/>
            <person name="Henrissat B."/>
            <person name="Duncan S.H."/>
            <person name="Flint H.J."/>
        </authorList>
    </citation>
    <scope>NUCLEOTIDE SEQUENCE</scope>
    <source>
        <strain evidence="5">CGMCC 4.1442</strain>
    </source>
</reference>
<dbReference type="InterPro" id="IPR006162">
    <property type="entry name" value="Ppantetheine_attach_site"/>
</dbReference>
<dbReference type="Gene3D" id="1.10.1200.10">
    <property type="entry name" value="ACP-like"/>
    <property type="match status" value="1"/>
</dbReference>
<reference evidence="4" key="3">
    <citation type="journal article" date="1997" name="Mol. Gen. Genet.">
        <title>Characterization of Streptomyces nogalater genes encoding enzymes involved in glycosylation steps in nogalamycin biosynthesis.</title>
        <authorList>
            <person name="Torkkell S."/>
            <person name="Ylihonko K."/>
            <person name="Hakala J."/>
            <person name="Skurnik M."/>
            <person name="Mantsala P."/>
        </authorList>
    </citation>
    <scope>NUCLEOTIDE SEQUENCE</scope>
    <source>
        <strain evidence="4">ATCC 27451</strain>
    </source>
</reference>
<sequence>MKQQLTTERLMEIMRECAGYGEDVDALGDTDGADFAALGYDSLALLETAGRLEREFGIQLGDEVVADARTPAELTALVNRTVAEAA</sequence>
<name>Q54497_STRNO</name>
<evidence type="ECO:0000259" key="3">
    <source>
        <dbReference type="PROSITE" id="PS50075"/>
    </source>
</evidence>
<dbReference type="SUPFAM" id="SSF47336">
    <property type="entry name" value="ACP-like"/>
    <property type="match status" value="1"/>
</dbReference>
<dbReference type="GO" id="GO:0008168">
    <property type="term" value="F:methyltransferase activity"/>
    <property type="evidence" value="ECO:0007669"/>
    <property type="project" value="UniProtKB-KW"/>
</dbReference>
<evidence type="ECO:0000256" key="2">
    <source>
        <dbReference type="ARBA" id="ARBA00022553"/>
    </source>
</evidence>
<reference evidence="4" key="4">
    <citation type="submission" date="1999-10" db="EMBL/GenBank/DDBJ databases">
        <authorList>
            <person name="Ylihonko K.P.J."/>
        </authorList>
    </citation>
    <scope>NUCLEOTIDE SEQUENCE</scope>
    <source>
        <strain evidence="4">ATCC 27451</strain>
    </source>
</reference>
<dbReference type="RefSeq" id="WP_344346079.1">
    <property type="nucleotide sequence ID" value="NZ_BAAASM010000002.1"/>
</dbReference>
<dbReference type="AlphaFoldDB" id="Q54497"/>